<proteinExistence type="predicted"/>
<evidence type="ECO:0000313" key="2">
    <source>
        <dbReference type="EMBL" id="CAB4710961.1"/>
    </source>
</evidence>
<evidence type="ECO:0000313" key="1">
    <source>
        <dbReference type="EMBL" id="CAB4362881.1"/>
    </source>
</evidence>
<dbReference type="AlphaFoldDB" id="A0A6J7AN78"/>
<dbReference type="EMBL" id="CAFAAV010000257">
    <property type="protein sequence ID" value="CAB4834411.1"/>
    <property type="molecule type" value="Genomic_DNA"/>
</dbReference>
<dbReference type="EMBL" id="CAEZYF010000003">
    <property type="protein sequence ID" value="CAB4710961.1"/>
    <property type="molecule type" value="Genomic_DNA"/>
</dbReference>
<organism evidence="3">
    <name type="scientific">freshwater metagenome</name>
    <dbReference type="NCBI Taxonomy" id="449393"/>
    <lineage>
        <taxon>unclassified sequences</taxon>
        <taxon>metagenomes</taxon>
        <taxon>ecological metagenomes</taxon>
    </lineage>
</organism>
<sequence length="241" mass="26886">MSTPTPWPELADVWIPVGVPGYSGASKAHRQAVLDDRFGADGWRFAHIVRGRVVSMTEAIVEYEEAYRCFLRDRPALVRFLVTRCGNVYDDNVTNVHDADYVQPDTAMNHYQDISVRRVIGELADDAAWPDVTDTPAETVDLIDLGTGETHHLPRARGFRGDGLLQIRDPLSPGYVLNPAVVPVHDPALITTLPNRTDWYHVEGCAHLSIEAFWQMSKVVEVRYDRFLALGPGRSEPLAGL</sequence>
<dbReference type="EMBL" id="CAFBIY010000259">
    <property type="protein sequence ID" value="CAB4853455.1"/>
    <property type="molecule type" value="Genomic_DNA"/>
</dbReference>
<evidence type="ECO:0000313" key="4">
    <source>
        <dbReference type="EMBL" id="CAB4853455.1"/>
    </source>
</evidence>
<gene>
    <name evidence="2" type="ORF">UFOPK2656_00670</name>
    <name evidence="3" type="ORF">UFOPK3099_02520</name>
    <name evidence="4" type="ORF">UFOPK3267_02986</name>
    <name evidence="5" type="ORF">UFOPK3651_00708</name>
    <name evidence="6" type="ORF">UFOPK3931_03188</name>
    <name evidence="1" type="ORF">UFOPK4189_00668</name>
</gene>
<evidence type="ECO:0000313" key="3">
    <source>
        <dbReference type="EMBL" id="CAB4834411.1"/>
    </source>
</evidence>
<dbReference type="EMBL" id="CAFBMT010000003">
    <property type="protein sequence ID" value="CAB4918669.1"/>
    <property type="molecule type" value="Genomic_DNA"/>
</dbReference>
<name>A0A6J7AN78_9ZZZZ</name>
<accession>A0A6J7AN78</accession>
<evidence type="ECO:0000313" key="6">
    <source>
        <dbReference type="EMBL" id="CAB5018032.1"/>
    </source>
</evidence>
<dbReference type="EMBL" id="CAFBOL010000146">
    <property type="protein sequence ID" value="CAB5018032.1"/>
    <property type="molecule type" value="Genomic_DNA"/>
</dbReference>
<evidence type="ECO:0000313" key="5">
    <source>
        <dbReference type="EMBL" id="CAB4918669.1"/>
    </source>
</evidence>
<reference evidence="3" key="1">
    <citation type="submission" date="2020-05" db="EMBL/GenBank/DDBJ databases">
        <authorList>
            <person name="Chiriac C."/>
            <person name="Salcher M."/>
            <person name="Ghai R."/>
            <person name="Kavagutti S V."/>
        </authorList>
    </citation>
    <scope>NUCLEOTIDE SEQUENCE</scope>
</reference>
<protein>
    <submittedName>
        <fullName evidence="3">Unannotated protein</fullName>
    </submittedName>
</protein>
<dbReference type="EMBL" id="CAESGF010000003">
    <property type="protein sequence ID" value="CAB4362881.1"/>
    <property type="molecule type" value="Genomic_DNA"/>
</dbReference>